<evidence type="ECO:0000313" key="2">
    <source>
        <dbReference type="EMBL" id="OWY94097.1"/>
    </source>
</evidence>
<organism evidence="2 3">
    <name type="scientific">Phytophthora megakarya</name>
    <dbReference type="NCBI Taxonomy" id="4795"/>
    <lineage>
        <taxon>Eukaryota</taxon>
        <taxon>Sar</taxon>
        <taxon>Stramenopiles</taxon>
        <taxon>Oomycota</taxon>
        <taxon>Peronosporomycetes</taxon>
        <taxon>Peronosporales</taxon>
        <taxon>Peronosporaceae</taxon>
        <taxon>Phytophthora</taxon>
    </lineage>
</organism>
<keyword evidence="3" id="KW-1185">Reference proteome</keyword>
<name>A0A225ULH6_9STRA</name>
<feature type="region of interest" description="Disordered" evidence="1">
    <location>
        <begin position="159"/>
        <end position="192"/>
    </location>
</feature>
<feature type="non-terminal residue" evidence="2">
    <location>
        <position position="1"/>
    </location>
</feature>
<dbReference type="Proteomes" id="UP000198211">
    <property type="component" value="Unassembled WGS sequence"/>
</dbReference>
<gene>
    <name evidence="2" type="ORF">PHMEG_00036271</name>
</gene>
<dbReference type="EMBL" id="NBNE01014925">
    <property type="protein sequence ID" value="OWY94097.1"/>
    <property type="molecule type" value="Genomic_DNA"/>
</dbReference>
<feature type="region of interest" description="Disordered" evidence="1">
    <location>
        <begin position="119"/>
        <end position="141"/>
    </location>
</feature>
<reference evidence="3" key="1">
    <citation type="submission" date="2017-03" db="EMBL/GenBank/DDBJ databases">
        <title>Phytopthora megakarya and P. palmivora, two closely related causual agents of cacao black pod achieved similar genome size and gene model numbers by different mechanisms.</title>
        <authorList>
            <person name="Ali S."/>
            <person name="Shao J."/>
            <person name="Larry D.J."/>
            <person name="Kronmiller B."/>
            <person name="Shen D."/>
            <person name="Strem M.D."/>
            <person name="Melnick R.L."/>
            <person name="Guiltinan M.J."/>
            <person name="Tyler B.M."/>
            <person name="Meinhardt L.W."/>
            <person name="Bailey B.A."/>
        </authorList>
    </citation>
    <scope>NUCLEOTIDE SEQUENCE [LARGE SCALE GENOMIC DNA]</scope>
    <source>
        <strain evidence="3">zdho120</strain>
    </source>
</reference>
<proteinExistence type="predicted"/>
<dbReference type="OrthoDB" id="113059at2759"/>
<protein>
    <submittedName>
        <fullName evidence="2">Uncharacterized protein</fullName>
    </submittedName>
</protein>
<evidence type="ECO:0000313" key="3">
    <source>
        <dbReference type="Proteomes" id="UP000198211"/>
    </source>
</evidence>
<accession>A0A225ULH6</accession>
<sequence length="213" mass="22722">WCSKTNGGSGNLPTEVLLDPSYLQYSMEVLEWVPATEDWIREMRVLDAEQPWRNCWIDASAEHPYNTTYAPCNPSAPLFVPTSMTQQAVISSIFVDNSLANVDLTAPWVTTALSVAEISEGSPAKTAEEDSVDIEGASSAPVETVEAFDEDSFSFAPAEAAASGSDSAAAESSATSTGVEAPAYDTEEPPSDIVLAPFEMLVQISTSERLASE</sequence>
<comment type="caution">
    <text evidence="2">The sequence shown here is derived from an EMBL/GenBank/DDBJ whole genome shotgun (WGS) entry which is preliminary data.</text>
</comment>
<feature type="compositionally biased region" description="Low complexity" evidence="1">
    <location>
        <begin position="159"/>
        <end position="178"/>
    </location>
</feature>
<dbReference type="AlphaFoldDB" id="A0A225ULH6"/>
<evidence type="ECO:0000256" key="1">
    <source>
        <dbReference type="SAM" id="MobiDB-lite"/>
    </source>
</evidence>